<dbReference type="GO" id="GO:0016740">
    <property type="term" value="F:transferase activity"/>
    <property type="evidence" value="ECO:0007669"/>
    <property type="project" value="UniProtKB-KW"/>
</dbReference>
<keyword evidence="8" id="KW-0067">ATP-binding</keyword>
<dbReference type="InterPro" id="IPR027417">
    <property type="entry name" value="P-loop_NTPase"/>
</dbReference>
<dbReference type="GO" id="GO:0046872">
    <property type="term" value="F:metal ion binding"/>
    <property type="evidence" value="ECO:0007669"/>
    <property type="project" value="UniProtKB-KW"/>
</dbReference>
<dbReference type="Gene3D" id="3.40.50.300">
    <property type="entry name" value="P-loop containing nucleotide triphosphate hydrolases"/>
    <property type="match status" value="1"/>
</dbReference>
<dbReference type="SUPFAM" id="SSF52540">
    <property type="entry name" value="P-loop containing nucleoside triphosphate hydrolases"/>
    <property type="match status" value="1"/>
</dbReference>
<dbReference type="PANTHER" id="PTHR33540:SF2">
    <property type="entry name" value="TRNA THREONYLCARBAMOYLADENOSINE BIOSYNTHESIS PROTEIN TSAE"/>
    <property type="match status" value="1"/>
</dbReference>
<evidence type="ECO:0000256" key="1">
    <source>
        <dbReference type="ARBA" id="ARBA00004496"/>
    </source>
</evidence>
<organism evidence="11 12">
    <name type="scientific">Taibaiella lutea</name>
    <dbReference type="NCBI Taxonomy" id="2608001"/>
    <lineage>
        <taxon>Bacteria</taxon>
        <taxon>Pseudomonadati</taxon>
        <taxon>Bacteroidota</taxon>
        <taxon>Chitinophagia</taxon>
        <taxon>Chitinophagales</taxon>
        <taxon>Chitinophagaceae</taxon>
        <taxon>Taibaiella</taxon>
    </lineage>
</organism>
<evidence type="ECO:0000256" key="10">
    <source>
        <dbReference type="ARBA" id="ARBA00032441"/>
    </source>
</evidence>
<evidence type="ECO:0000256" key="9">
    <source>
        <dbReference type="ARBA" id="ARBA00022842"/>
    </source>
</evidence>
<evidence type="ECO:0000256" key="5">
    <source>
        <dbReference type="ARBA" id="ARBA00022694"/>
    </source>
</evidence>
<evidence type="ECO:0000256" key="4">
    <source>
        <dbReference type="ARBA" id="ARBA00022490"/>
    </source>
</evidence>
<dbReference type="EMBL" id="VWSH01000002">
    <property type="protein sequence ID" value="KAA5535000.1"/>
    <property type="molecule type" value="Genomic_DNA"/>
</dbReference>
<dbReference type="GO" id="GO:0002949">
    <property type="term" value="P:tRNA threonylcarbamoyladenosine modification"/>
    <property type="evidence" value="ECO:0007669"/>
    <property type="project" value="InterPro"/>
</dbReference>
<evidence type="ECO:0000256" key="8">
    <source>
        <dbReference type="ARBA" id="ARBA00022840"/>
    </source>
</evidence>
<dbReference type="GO" id="GO:0005524">
    <property type="term" value="F:ATP binding"/>
    <property type="evidence" value="ECO:0007669"/>
    <property type="project" value="UniProtKB-KW"/>
</dbReference>
<dbReference type="RefSeq" id="WP_150032679.1">
    <property type="nucleotide sequence ID" value="NZ_VWSH01000002.1"/>
</dbReference>
<keyword evidence="6" id="KW-0479">Metal-binding</keyword>
<evidence type="ECO:0000313" key="12">
    <source>
        <dbReference type="Proteomes" id="UP000323632"/>
    </source>
</evidence>
<evidence type="ECO:0000256" key="2">
    <source>
        <dbReference type="ARBA" id="ARBA00007599"/>
    </source>
</evidence>
<keyword evidence="7" id="KW-0547">Nucleotide-binding</keyword>
<dbReference type="PANTHER" id="PTHR33540">
    <property type="entry name" value="TRNA THREONYLCARBAMOYLADENOSINE BIOSYNTHESIS PROTEIN TSAE"/>
    <property type="match status" value="1"/>
</dbReference>
<dbReference type="Pfam" id="PF02367">
    <property type="entry name" value="TsaE"/>
    <property type="match status" value="1"/>
</dbReference>
<sequence length="142" mass="16264">MEISFSLSDINKAAAEFWQYAKDFHVIAFNGGLGAGKTTFTRALCNYLSVEDIVSSPTFSLINEYHFKDETGKEQIIFHSDWYRLQDEEEAIQAGIEDMLAQKQSWCIIEWAERASGLLPENILNVDFFVEDADNRIIRFAP</sequence>
<keyword evidence="11" id="KW-0808">Transferase</keyword>
<evidence type="ECO:0000256" key="3">
    <source>
        <dbReference type="ARBA" id="ARBA00019010"/>
    </source>
</evidence>
<evidence type="ECO:0000256" key="7">
    <source>
        <dbReference type="ARBA" id="ARBA00022741"/>
    </source>
</evidence>
<proteinExistence type="inferred from homology"/>
<reference evidence="11 12" key="1">
    <citation type="submission" date="2019-09" db="EMBL/GenBank/DDBJ databases">
        <title>Genome sequence and assembly of Taibaiella sp.</title>
        <authorList>
            <person name="Chhetri G."/>
        </authorList>
    </citation>
    <scope>NUCLEOTIDE SEQUENCE [LARGE SCALE GENOMIC DNA]</scope>
    <source>
        <strain evidence="11 12">KVB11</strain>
    </source>
</reference>
<evidence type="ECO:0000256" key="6">
    <source>
        <dbReference type="ARBA" id="ARBA00022723"/>
    </source>
</evidence>
<dbReference type="NCBIfam" id="TIGR00150">
    <property type="entry name" value="T6A_YjeE"/>
    <property type="match status" value="1"/>
</dbReference>
<gene>
    <name evidence="11" type="primary">tsaE</name>
    <name evidence="11" type="ORF">F0919_10405</name>
</gene>
<dbReference type="AlphaFoldDB" id="A0A5M6CKQ0"/>
<evidence type="ECO:0000313" key="11">
    <source>
        <dbReference type="EMBL" id="KAA5535000.1"/>
    </source>
</evidence>
<protein>
    <recommendedName>
        <fullName evidence="3">tRNA threonylcarbamoyladenosine biosynthesis protein TsaE</fullName>
    </recommendedName>
    <alternativeName>
        <fullName evidence="10">t(6)A37 threonylcarbamoyladenosine biosynthesis protein TsaE</fullName>
    </alternativeName>
</protein>
<name>A0A5M6CKQ0_9BACT</name>
<comment type="subcellular location">
    <subcellularLocation>
        <location evidence="1">Cytoplasm</location>
    </subcellularLocation>
</comment>
<dbReference type="Proteomes" id="UP000323632">
    <property type="component" value="Unassembled WGS sequence"/>
</dbReference>
<accession>A0A5M6CKQ0</accession>
<keyword evidence="4" id="KW-0963">Cytoplasm</keyword>
<dbReference type="CDD" id="cd00882">
    <property type="entry name" value="Ras_like_GTPase"/>
    <property type="match status" value="1"/>
</dbReference>
<dbReference type="GO" id="GO:0005737">
    <property type="term" value="C:cytoplasm"/>
    <property type="evidence" value="ECO:0007669"/>
    <property type="project" value="UniProtKB-SubCell"/>
</dbReference>
<comment type="caution">
    <text evidence="11">The sequence shown here is derived from an EMBL/GenBank/DDBJ whole genome shotgun (WGS) entry which is preliminary data.</text>
</comment>
<comment type="similarity">
    <text evidence="2">Belongs to the TsaE family.</text>
</comment>
<keyword evidence="5" id="KW-0819">tRNA processing</keyword>
<keyword evidence="9" id="KW-0460">Magnesium</keyword>
<keyword evidence="12" id="KW-1185">Reference proteome</keyword>
<dbReference type="InterPro" id="IPR003442">
    <property type="entry name" value="T6A_TsaE"/>
</dbReference>